<dbReference type="PROSITE" id="PS50011">
    <property type="entry name" value="PROTEIN_KINASE_DOM"/>
    <property type="match status" value="1"/>
</dbReference>
<evidence type="ECO:0000256" key="4">
    <source>
        <dbReference type="ARBA" id="ARBA00022741"/>
    </source>
</evidence>
<dbReference type="Pfam" id="PF02145">
    <property type="entry name" value="Rap_GAP"/>
    <property type="match status" value="1"/>
</dbReference>
<feature type="compositionally biased region" description="Acidic residues" evidence="12">
    <location>
        <begin position="88"/>
        <end position="101"/>
    </location>
</feature>
<keyword evidence="5" id="KW-0418">Kinase</keyword>
<comment type="catalytic activity">
    <reaction evidence="8">
        <text>L-threonyl-[protein] + ATP = O-phospho-L-threonyl-[protein] + ADP + H(+)</text>
        <dbReference type="Rhea" id="RHEA:46608"/>
        <dbReference type="Rhea" id="RHEA-COMP:11060"/>
        <dbReference type="Rhea" id="RHEA-COMP:11605"/>
        <dbReference type="ChEBI" id="CHEBI:15378"/>
        <dbReference type="ChEBI" id="CHEBI:30013"/>
        <dbReference type="ChEBI" id="CHEBI:30616"/>
        <dbReference type="ChEBI" id="CHEBI:61977"/>
        <dbReference type="ChEBI" id="CHEBI:456216"/>
        <dbReference type="EC" id="2.7.11.1"/>
    </reaction>
</comment>
<feature type="region of interest" description="Disordered" evidence="12">
    <location>
        <begin position="78"/>
        <end position="193"/>
    </location>
</feature>
<evidence type="ECO:0000259" key="13">
    <source>
        <dbReference type="PROSITE" id="PS50009"/>
    </source>
</evidence>
<evidence type="ECO:0000256" key="12">
    <source>
        <dbReference type="SAM" id="MobiDB-lite"/>
    </source>
</evidence>
<keyword evidence="10" id="KW-0040">ANK repeat</keyword>
<keyword evidence="2" id="KW-0343">GTPase activation</keyword>
<dbReference type="PROSITE" id="PS50009">
    <property type="entry name" value="RASGEF_CAT"/>
    <property type="match status" value="1"/>
</dbReference>
<dbReference type="OrthoDB" id="541276at2759"/>
<evidence type="ECO:0000256" key="7">
    <source>
        <dbReference type="ARBA" id="ARBA00025089"/>
    </source>
</evidence>
<dbReference type="Proteomes" id="UP000241769">
    <property type="component" value="Unassembled WGS sequence"/>
</dbReference>
<dbReference type="Gene3D" id="1.10.510.10">
    <property type="entry name" value="Transferase(Phosphotransferase) domain 1"/>
    <property type="match status" value="1"/>
</dbReference>
<feature type="domain" description="N-terminal Ras-GEF" evidence="16">
    <location>
        <begin position="265"/>
        <end position="385"/>
    </location>
</feature>
<dbReference type="InterPro" id="IPR036860">
    <property type="entry name" value="SH2_dom_sf"/>
</dbReference>
<dbReference type="InterPro" id="IPR023578">
    <property type="entry name" value="Ras_GEF_dom_sf"/>
</dbReference>
<dbReference type="InterPro" id="IPR036964">
    <property type="entry name" value="RASGEF_cat_dom_sf"/>
</dbReference>
<dbReference type="GO" id="GO:0005096">
    <property type="term" value="F:GTPase activator activity"/>
    <property type="evidence" value="ECO:0007669"/>
    <property type="project" value="UniProtKB-KW"/>
</dbReference>
<feature type="repeat" description="ANK" evidence="10">
    <location>
        <begin position="880"/>
        <end position="912"/>
    </location>
</feature>
<dbReference type="GO" id="GO:0005085">
    <property type="term" value="F:guanyl-nucleotide exchange factor activity"/>
    <property type="evidence" value="ECO:0007669"/>
    <property type="project" value="UniProtKB-KW"/>
</dbReference>
<name>A0A2P6NMF5_9EUKA</name>
<comment type="caution">
    <text evidence="17">The sequence shown here is derived from an EMBL/GenBank/DDBJ whole genome shotgun (WGS) entry which is preliminary data.</text>
</comment>
<dbReference type="SMART" id="SM00147">
    <property type="entry name" value="RasGEF"/>
    <property type="match status" value="1"/>
</dbReference>
<dbReference type="InterPro" id="IPR008271">
    <property type="entry name" value="Ser/Thr_kinase_AS"/>
</dbReference>
<gene>
    <name evidence="17" type="ORF">PROFUN_07211</name>
</gene>
<dbReference type="InterPro" id="IPR000719">
    <property type="entry name" value="Prot_kinase_dom"/>
</dbReference>
<evidence type="ECO:0000256" key="3">
    <source>
        <dbReference type="ARBA" id="ARBA00022527"/>
    </source>
</evidence>
<feature type="domain" description="Rap-GAP" evidence="15">
    <location>
        <begin position="1139"/>
        <end position="1346"/>
    </location>
</feature>
<keyword evidence="6" id="KW-0067">ATP-binding</keyword>
<dbReference type="SUPFAM" id="SSF48403">
    <property type="entry name" value="Ankyrin repeat"/>
    <property type="match status" value="1"/>
</dbReference>
<evidence type="ECO:0000256" key="5">
    <source>
        <dbReference type="ARBA" id="ARBA00022777"/>
    </source>
</evidence>
<dbReference type="InParanoid" id="A0A2P6NMF5"/>
<protein>
    <recommendedName>
        <fullName evidence="1">non-specific serine/threonine protein kinase</fullName>
        <ecNumber evidence="1">2.7.11.1</ecNumber>
    </recommendedName>
</protein>
<dbReference type="Pfam" id="PF00017">
    <property type="entry name" value="SH2"/>
    <property type="match status" value="1"/>
</dbReference>
<dbReference type="Pfam" id="PF00069">
    <property type="entry name" value="Pkinase"/>
    <property type="match status" value="1"/>
</dbReference>
<dbReference type="Gene3D" id="1.10.840.10">
    <property type="entry name" value="Ras guanine-nucleotide exchange factors catalytic domain"/>
    <property type="match status" value="1"/>
</dbReference>
<dbReference type="SMART" id="SM00220">
    <property type="entry name" value="S_TKc"/>
    <property type="match status" value="1"/>
</dbReference>
<dbReference type="Gene3D" id="3.40.50.11210">
    <property type="entry name" value="Rap/Ran-GAP"/>
    <property type="match status" value="1"/>
</dbReference>
<sequence length="1628" mass="185149">MRAAELGTPLPMTCSNNNKQGWRLFEILLRPLTTENSQIIDKEVAVPENTGQHQHEAFRPPLARKQGVHHILMSKRNRALPTFPEANSTEDDATENMEEETMNNSATDASARAARAVEEFERRELPPLPNKPRQLRRPTAPRPSPLRKSPSSGWLQREMEEEENASSEAKLNLPKSPKMKETAPGSPGIRQSKSHEAIASLVKQSVENGLMQSASSDNPVARDPDSLDMAEFQKRAILSIVRGRSVIVDLDKVPANRDEKNNDFMFKSVDTVSKESLFESVMQSSNPANDPFLRPFLLVHRQFTDSFELVHFLYKRYMLDSPNATTDRTKVLEILKVWINLNKEDLEDIRIRVLLSTWHCTLINSSRANDTKWADTIRLCWDQPHEESRDLTPTIQRNIGSKESKKVLKLKDHEFTEKIPEFYLACQMTALEFEFYERIDINDLLKKDWHKNTTSLCPARDHFNKMVQWIATEVMSQSHNSQRVTLVNKFVKIADVLMRLNNFNGVMEIYQALTLPAIARLSRLWKKISTEAKSSWSTIESVMKRDSEGKWAVYNSLIRKADGCLIPCLYIVMSEMEEIDKSFSHDDTMFNYNKITALGEIVESFRRHQTIQYNISRDRRVQTFLKEQVRVESSRKLSALSQRYEPAGGVDPSTMRQEAPIESFIWYYGNASRAHTEDILHRCKFSNSHQGHYSLSHCNGERGQVVHTLINPCPGGFYLQGSTGVYKSLAQLVEGCSELYGYKPAWNAAAKTVKLELKLPLPPVEPDSNVYNSILPSVKKATSRVEKFFGTNKYAHVPQSTSSNQLIVRKQNEAEAAIETGNIARLVELIREGLELDNTFKSGQNLYHIAADYNDPRLIEYPHLFHSPKFPPDINGRDDVGWTPLHTACYKSHLRVIEALIECGAEVSKISNSGATPLHYLVRSNHTDEESFTQVLKIVVERGGNVNCQDVNGCTPIWQACATPNIVAVKYLLDAGADPYIPNTKGETVFKLASDLGLKEVLDALQFNSSKSKGNLPGDLLLRNDDAVVEGQTSSKVRNSSHSALRLESDKPPPFSTYFYRKDHLDLIGVDQRDGVIILSYERIPNSTGIYRTLIRTKKGDEILEFHLVPEAIILVNSLRIFVALDMRFIDNLNFSELIHNREEELVSRSITAGLLLVPDGYYTESKYLGDVPQSPAFEEFIRFLGVKIPFKTDMRMYSLEETGEPDDYAIQTKYLGNEVIFNVSTVVPRGTERVDHILNNRMTVVFLEASVVDSTQLFAHDNSSVLVVKPFKRDNVTHYRFVVTRKKGMKHFNPSLEIPSIFAKDNSFRSYLLTKLINGARSIQQGGDRSSLESTRDRILYEIHAQSKSLPTKPPEEWKIEEKYRIDTTKLLGSGATSQAFQAVNRKTKEQVCMKIVDNACLSNELTRKAIEREVTLLRKMDHPHIIKVLDDYHHKGCFYIILELCVGGTLFDDVNQSTTFSEPQAAKVMYQILTAVDHAHSTGISHRDLKPQNILFADKMKRKIKVIDFGYGKDVGEASNLNNTVAGTLDYVAIEMWDGEYDYFKVDIWSCGCIAYFLLFGHTLHSEYKSMNDYHEALKKEDLISKKTNLSPECRTFLKRLLEINPVKRASAQEASEDPWIIKHTH</sequence>
<dbReference type="SMART" id="SM00248">
    <property type="entry name" value="ANK"/>
    <property type="match status" value="4"/>
</dbReference>
<dbReference type="PROSITE" id="PS50212">
    <property type="entry name" value="RASGEF_NTER"/>
    <property type="match status" value="1"/>
</dbReference>
<dbReference type="STRING" id="1890364.A0A2P6NMF5"/>
<keyword evidence="4" id="KW-0547">Nucleotide-binding</keyword>
<evidence type="ECO:0000256" key="6">
    <source>
        <dbReference type="ARBA" id="ARBA00022840"/>
    </source>
</evidence>
<reference evidence="17 18" key="1">
    <citation type="journal article" date="2018" name="Genome Biol. Evol.">
        <title>Multiple Roots of Fruiting Body Formation in Amoebozoa.</title>
        <authorList>
            <person name="Hillmann F."/>
            <person name="Forbes G."/>
            <person name="Novohradska S."/>
            <person name="Ferling I."/>
            <person name="Riege K."/>
            <person name="Groth M."/>
            <person name="Westermann M."/>
            <person name="Marz M."/>
            <person name="Spaller T."/>
            <person name="Winckler T."/>
            <person name="Schaap P."/>
            <person name="Glockner G."/>
        </authorList>
    </citation>
    <scope>NUCLEOTIDE SEQUENCE [LARGE SCALE GENOMIC DNA]</scope>
    <source>
        <strain evidence="17 18">Jena</strain>
    </source>
</reference>
<feature type="repeat" description="ANK" evidence="10">
    <location>
        <begin position="952"/>
        <end position="984"/>
    </location>
</feature>
<dbReference type="InterPro" id="IPR001895">
    <property type="entry name" value="RASGEF_cat_dom"/>
</dbReference>
<feature type="domain" description="Ras-GEF" evidence="13">
    <location>
        <begin position="420"/>
        <end position="647"/>
    </location>
</feature>
<keyword evidence="18" id="KW-1185">Reference proteome</keyword>
<dbReference type="InterPro" id="IPR035974">
    <property type="entry name" value="Rap/Ran-GAP_sf"/>
</dbReference>
<accession>A0A2P6NMF5</accession>
<dbReference type="InterPro" id="IPR000980">
    <property type="entry name" value="SH2"/>
</dbReference>
<dbReference type="SUPFAM" id="SSF111347">
    <property type="entry name" value="Rap/Ran-GAP"/>
    <property type="match status" value="1"/>
</dbReference>
<dbReference type="GO" id="GO:0051056">
    <property type="term" value="P:regulation of small GTPase mediated signal transduction"/>
    <property type="evidence" value="ECO:0007669"/>
    <property type="project" value="InterPro"/>
</dbReference>
<feature type="compositionally biased region" description="Low complexity" evidence="12">
    <location>
        <begin position="102"/>
        <end position="114"/>
    </location>
</feature>
<evidence type="ECO:0000313" key="18">
    <source>
        <dbReference type="Proteomes" id="UP000241769"/>
    </source>
</evidence>
<dbReference type="SUPFAM" id="SSF55550">
    <property type="entry name" value="SH2 domain"/>
    <property type="match status" value="1"/>
</dbReference>
<dbReference type="Pfam" id="PF00023">
    <property type="entry name" value="Ank"/>
    <property type="match status" value="1"/>
</dbReference>
<evidence type="ECO:0000256" key="10">
    <source>
        <dbReference type="PROSITE-ProRule" id="PRU00023"/>
    </source>
</evidence>
<dbReference type="Gene3D" id="1.25.40.20">
    <property type="entry name" value="Ankyrin repeat-containing domain"/>
    <property type="match status" value="2"/>
</dbReference>
<dbReference type="PROSITE" id="PS50088">
    <property type="entry name" value="ANK_REPEAT"/>
    <property type="match status" value="3"/>
</dbReference>
<dbReference type="InterPro" id="IPR036770">
    <property type="entry name" value="Ankyrin_rpt-contain_sf"/>
</dbReference>
<proteinExistence type="predicted"/>
<feature type="compositionally biased region" description="Basic and acidic residues" evidence="12">
    <location>
        <begin position="115"/>
        <end position="125"/>
    </location>
</feature>
<dbReference type="InterPro" id="IPR000651">
    <property type="entry name" value="Ras-like_Gua-exchang_fac_N"/>
</dbReference>
<dbReference type="PROSITE" id="PS50297">
    <property type="entry name" value="ANK_REP_REGION"/>
    <property type="match status" value="2"/>
</dbReference>
<dbReference type="Pfam" id="PF12796">
    <property type="entry name" value="Ank_2"/>
    <property type="match status" value="1"/>
</dbReference>
<feature type="repeat" description="ANK" evidence="10">
    <location>
        <begin position="913"/>
        <end position="951"/>
    </location>
</feature>
<keyword evidence="11" id="KW-0344">Guanine-nucleotide releasing factor</keyword>
<dbReference type="PROSITE" id="PS00108">
    <property type="entry name" value="PROTEIN_KINASE_ST"/>
    <property type="match status" value="1"/>
</dbReference>
<dbReference type="Gene3D" id="3.30.505.10">
    <property type="entry name" value="SH2 domain"/>
    <property type="match status" value="1"/>
</dbReference>
<evidence type="ECO:0000256" key="9">
    <source>
        <dbReference type="ARBA" id="ARBA00048679"/>
    </source>
</evidence>
<evidence type="ECO:0000256" key="1">
    <source>
        <dbReference type="ARBA" id="ARBA00012513"/>
    </source>
</evidence>
<comment type="catalytic activity">
    <reaction evidence="9">
        <text>L-seryl-[protein] + ATP = O-phospho-L-seryl-[protein] + ADP + H(+)</text>
        <dbReference type="Rhea" id="RHEA:17989"/>
        <dbReference type="Rhea" id="RHEA-COMP:9863"/>
        <dbReference type="Rhea" id="RHEA-COMP:11604"/>
        <dbReference type="ChEBI" id="CHEBI:15378"/>
        <dbReference type="ChEBI" id="CHEBI:29999"/>
        <dbReference type="ChEBI" id="CHEBI:30616"/>
        <dbReference type="ChEBI" id="CHEBI:83421"/>
        <dbReference type="ChEBI" id="CHEBI:456216"/>
        <dbReference type="EC" id="2.7.11.1"/>
    </reaction>
</comment>
<dbReference type="Gene3D" id="1.20.870.10">
    <property type="entry name" value="Son of sevenless (SoS) protein Chain: S domain 1"/>
    <property type="match status" value="1"/>
</dbReference>
<dbReference type="Pfam" id="PF00617">
    <property type="entry name" value="RasGEF"/>
    <property type="match status" value="1"/>
</dbReference>
<dbReference type="Pfam" id="PF00618">
    <property type="entry name" value="RasGEF_N"/>
    <property type="match status" value="1"/>
</dbReference>
<keyword evidence="5" id="KW-0808">Transferase</keyword>
<dbReference type="InterPro" id="IPR002110">
    <property type="entry name" value="Ankyrin_rpt"/>
</dbReference>
<evidence type="ECO:0000256" key="8">
    <source>
        <dbReference type="ARBA" id="ARBA00047899"/>
    </source>
</evidence>
<organism evidence="17 18">
    <name type="scientific">Planoprotostelium fungivorum</name>
    <dbReference type="NCBI Taxonomy" id="1890364"/>
    <lineage>
        <taxon>Eukaryota</taxon>
        <taxon>Amoebozoa</taxon>
        <taxon>Evosea</taxon>
        <taxon>Variosea</taxon>
        <taxon>Cavosteliida</taxon>
        <taxon>Cavosteliaceae</taxon>
        <taxon>Planoprotostelium</taxon>
    </lineage>
</organism>
<dbReference type="SMART" id="SM00252">
    <property type="entry name" value="SH2"/>
    <property type="match status" value="1"/>
</dbReference>
<feature type="domain" description="Protein kinase" evidence="14">
    <location>
        <begin position="1367"/>
        <end position="1623"/>
    </location>
</feature>
<keyword evidence="3" id="KW-0723">Serine/threonine-protein kinase</keyword>
<dbReference type="InterPro" id="IPR011009">
    <property type="entry name" value="Kinase-like_dom_sf"/>
</dbReference>
<evidence type="ECO:0000256" key="2">
    <source>
        <dbReference type="ARBA" id="ARBA00022468"/>
    </source>
</evidence>
<dbReference type="EMBL" id="MDYQ01000050">
    <property type="protein sequence ID" value="PRP85140.1"/>
    <property type="molecule type" value="Genomic_DNA"/>
</dbReference>
<dbReference type="FunFam" id="1.10.510.10:FF:000571">
    <property type="entry name" value="Maternal embryonic leucine zipper kinase"/>
    <property type="match status" value="1"/>
</dbReference>
<evidence type="ECO:0000259" key="14">
    <source>
        <dbReference type="PROSITE" id="PS50011"/>
    </source>
</evidence>
<dbReference type="GO" id="GO:0005524">
    <property type="term" value="F:ATP binding"/>
    <property type="evidence" value="ECO:0007669"/>
    <property type="project" value="UniProtKB-KW"/>
</dbReference>
<dbReference type="GO" id="GO:0004674">
    <property type="term" value="F:protein serine/threonine kinase activity"/>
    <property type="evidence" value="ECO:0007669"/>
    <property type="project" value="UniProtKB-KW"/>
</dbReference>
<dbReference type="EC" id="2.7.11.1" evidence="1"/>
<dbReference type="PANTHER" id="PTHR24347">
    <property type="entry name" value="SERINE/THREONINE-PROTEIN KINASE"/>
    <property type="match status" value="1"/>
</dbReference>
<comment type="function">
    <text evidence="7">Required for proper chemotaxis and phagocytosis; proper spatiotemporal control of F-actin levels in chemotaxing cells. Negative regulator of the PI3K (phosphatidylinositol 3 kinase) pathway. Predominantly phosphorylates serines and threonines and tyrosines at a lower level.</text>
</comment>
<evidence type="ECO:0000256" key="11">
    <source>
        <dbReference type="PROSITE-ProRule" id="PRU00168"/>
    </source>
</evidence>
<evidence type="ECO:0000259" key="16">
    <source>
        <dbReference type="PROSITE" id="PS50212"/>
    </source>
</evidence>
<dbReference type="InterPro" id="IPR000331">
    <property type="entry name" value="Rap/Ran_GAP_dom"/>
</dbReference>
<evidence type="ECO:0000313" key="17">
    <source>
        <dbReference type="EMBL" id="PRP85140.1"/>
    </source>
</evidence>
<dbReference type="GO" id="GO:0007264">
    <property type="term" value="P:small GTPase-mediated signal transduction"/>
    <property type="evidence" value="ECO:0007669"/>
    <property type="project" value="InterPro"/>
</dbReference>
<dbReference type="SUPFAM" id="SSF48366">
    <property type="entry name" value="Ras GEF"/>
    <property type="match status" value="1"/>
</dbReference>
<dbReference type="PROSITE" id="PS50085">
    <property type="entry name" value="RAPGAP"/>
    <property type="match status" value="1"/>
</dbReference>
<dbReference type="SUPFAM" id="SSF56112">
    <property type="entry name" value="Protein kinase-like (PK-like)"/>
    <property type="match status" value="1"/>
</dbReference>
<evidence type="ECO:0000259" key="15">
    <source>
        <dbReference type="PROSITE" id="PS50085"/>
    </source>
</evidence>